<dbReference type="PROSITE" id="PS51257">
    <property type="entry name" value="PROKAR_LIPOPROTEIN"/>
    <property type="match status" value="1"/>
</dbReference>
<evidence type="ECO:0008006" key="4">
    <source>
        <dbReference type="Google" id="ProtNLM"/>
    </source>
</evidence>
<sequence>MTRLLIAIALLPIAAGCAGPELVAVRTDGQRIAASPMLRQNYEADRTVCLGETQKANLTRTPNYYGGFAAIAKQAEQDQAASDVFAGCMAQKGYAMVEKEKADAKIAEYGATAQAIAQEKQMMTGSVR</sequence>
<reference evidence="2 3" key="1">
    <citation type="submission" date="2019-11" db="EMBL/GenBank/DDBJ databases">
        <title>Identification of a novel strain.</title>
        <authorList>
            <person name="Xu Q."/>
            <person name="Wang G."/>
        </authorList>
    </citation>
    <scope>NUCLEOTIDE SEQUENCE [LARGE SCALE GENOMIC DNA]</scope>
    <source>
        <strain evidence="3">xq</strain>
    </source>
</reference>
<dbReference type="EMBL" id="WMBQ01000001">
    <property type="protein sequence ID" value="MTD94723.1"/>
    <property type="molecule type" value="Genomic_DNA"/>
</dbReference>
<gene>
    <name evidence="2" type="ORF">GIW81_10310</name>
</gene>
<evidence type="ECO:0000256" key="1">
    <source>
        <dbReference type="SAM" id="SignalP"/>
    </source>
</evidence>
<proteinExistence type="predicted"/>
<accession>A0A6I3KK50</accession>
<protein>
    <recommendedName>
        <fullName evidence="4">Lipoprotein</fullName>
    </recommendedName>
</protein>
<keyword evidence="1" id="KW-0732">Signal</keyword>
<name>A0A6I3KK50_9HYPH</name>
<dbReference type="Proteomes" id="UP000440694">
    <property type="component" value="Unassembled WGS sequence"/>
</dbReference>
<keyword evidence="3" id="KW-1185">Reference proteome</keyword>
<feature type="signal peptide" evidence="1">
    <location>
        <begin position="1"/>
        <end position="18"/>
    </location>
</feature>
<dbReference type="AlphaFoldDB" id="A0A6I3KK50"/>
<evidence type="ECO:0000313" key="3">
    <source>
        <dbReference type="Proteomes" id="UP000440694"/>
    </source>
</evidence>
<organism evidence="2 3">
    <name type="scientific">Hyphomicrobium album</name>
    <dbReference type="NCBI Taxonomy" id="2665159"/>
    <lineage>
        <taxon>Bacteria</taxon>
        <taxon>Pseudomonadati</taxon>
        <taxon>Pseudomonadota</taxon>
        <taxon>Alphaproteobacteria</taxon>
        <taxon>Hyphomicrobiales</taxon>
        <taxon>Hyphomicrobiaceae</taxon>
        <taxon>Hyphomicrobium</taxon>
    </lineage>
</organism>
<evidence type="ECO:0000313" key="2">
    <source>
        <dbReference type="EMBL" id="MTD94723.1"/>
    </source>
</evidence>
<dbReference type="RefSeq" id="WP_154739107.1">
    <property type="nucleotide sequence ID" value="NZ_WMBQ01000001.1"/>
</dbReference>
<comment type="caution">
    <text evidence="2">The sequence shown here is derived from an EMBL/GenBank/DDBJ whole genome shotgun (WGS) entry which is preliminary data.</text>
</comment>
<feature type="chain" id="PRO_5026126797" description="Lipoprotein" evidence="1">
    <location>
        <begin position="19"/>
        <end position="128"/>
    </location>
</feature>